<dbReference type="PROSITE" id="PS01124">
    <property type="entry name" value="HTH_ARAC_FAMILY_2"/>
    <property type="match status" value="1"/>
</dbReference>
<evidence type="ECO:0000256" key="1">
    <source>
        <dbReference type="ARBA" id="ARBA00023015"/>
    </source>
</evidence>
<dbReference type="EMBL" id="FOKI01000035">
    <property type="protein sequence ID" value="SFB36490.1"/>
    <property type="molecule type" value="Genomic_DNA"/>
</dbReference>
<gene>
    <name evidence="5" type="ORF">SAMN04488528_10356</name>
</gene>
<dbReference type="STRING" id="84698.SAMN04488528_10356"/>
<dbReference type="InterPro" id="IPR037923">
    <property type="entry name" value="HTH-like"/>
</dbReference>
<evidence type="ECO:0000256" key="2">
    <source>
        <dbReference type="ARBA" id="ARBA00023125"/>
    </source>
</evidence>
<dbReference type="PANTHER" id="PTHR43280:SF34">
    <property type="entry name" value="ARAC-FAMILY TRANSCRIPTIONAL REGULATOR"/>
    <property type="match status" value="1"/>
</dbReference>
<dbReference type="RefSeq" id="WP_090042672.1">
    <property type="nucleotide sequence ID" value="NZ_FOKI01000035.1"/>
</dbReference>
<dbReference type="Gene3D" id="1.10.10.60">
    <property type="entry name" value="Homeodomain-like"/>
    <property type="match status" value="2"/>
</dbReference>
<keyword evidence="3" id="KW-0804">Transcription</keyword>
<keyword evidence="1" id="KW-0805">Transcription regulation</keyword>
<dbReference type="OrthoDB" id="9774814at2"/>
<organism evidence="5 6">
    <name type="scientific">Clostridium frigidicarnis</name>
    <dbReference type="NCBI Taxonomy" id="84698"/>
    <lineage>
        <taxon>Bacteria</taxon>
        <taxon>Bacillati</taxon>
        <taxon>Bacillota</taxon>
        <taxon>Clostridia</taxon>
        <taxon>Eubacteriales</taxon>
        <taxon>Clostridiaceae</taxon>
        <taxon>Clostridium</taxon>
    </lineage>
</organism>
<dbReference type="InterPro" id="IPR009057">
    <property type="entry name" value="Homeodomain-like_sf"/>
</dbReference>
<dbReference type="AlphaFoldDB" id="A0A1I1AJ58"/>
<dbReference type="InterPro" id="IPR003313">
    <property type="entry name" value="AraC-bd"/>
</dbReference>
<dbReference type="SUPFAM" id="SSF46689">
    <property type="entry name" value="Homeodomain-like"/>
    <property type="match status" value="2"/>
</dbReference>
<keyword evidence="2 5" id="KW-0238">DNA-binding</keyword>
<dbReference type="GO" id="GO:0043565">
    <property type="term" value="F:sequence-specific DNA binding"/>
    <property type="evidence" value="ECO:0007669"/>
    <property type="project" value="InterPro"/>
</dbReference>
<dbReference type="Proteomes" id="UP000198619">
    <property type="component" value="Unassembled WGS sequence"/>
</dbReference>
<dbReference type="InterPro" id="IPR014710">
    <property type="entry name" value="RmlC-like_jellyroll"/>
</dbReference>
<proteinExistence type="predicted"/>
<dbReference type="SUPFAM" id="SSF51215">
    <property type="entry name" value="Regulatory protein AraC"/>
    <property type="match status" value="1"/>
</dbReference>
<dbReference type="Gene3D" id="2.60.120.10">
    <property type="entry name" value="Jelly Rolls"/>
    <property type="match status" value="1"/>
</dbReference>
<feature type="domain" description="HTH araC/xylS-type" evidence="4">
    <location>
        <begin position="188"/>
        <end position="285"/>
    </location>
</feature>
<reference evidence="5 6" key="1">
    <citation type="submission" date="2016-10" db="EMBL/GenBank/DDBJ databases">
        <authorList>
            <person name="de Groot N.N."/>
        </authorList>
    </citation>
    <scope>NUCLEOTIDE SEQUENCE [LARGE SCALE GENOMIC DNA]</scope>
    <source>
        <strain evidence="5 6">DSM 12271</strain>
    </source>
</reference>
<protein>
    <submittedName>
        <fullName evidence="5">AraC-type DNA-binding protein</fullName>
    </submittedName>
</protein>
<dbReference type="SMART" id="SM00342">
    <property type="entry name" value="HTH_ARAC"/>
    <property type="match status" value="1"/>
</dbReference>
<sequence>MDNKSASYTNKRGYLNKNFQLFHLKDKLNQEFELHYHDFNKIIIFLSGKVSYLIEGKSYKLKPWDILLVNSYEVHKPLIDSNETYERIVLWVNSDFLTSHNSNEFDLLKCFKIASDYKINLLRTDSYWINVFEKLISQIENNLKSEESGNDILSSSLFVQFMVYINRLFITYDISYESLDIEFDKSIEKILDYINSNLCENLTIDTLSCKFFMSKYYLMHKFKKQTGYTLHSYINQKRLILASELIKKGIPTSSVCVKCGFNDYSTFVRAFKKMYHISPKSYMKNYTI</sequence>
<dbReference type="PANTHER" id="PTHR43280">
    <property type="entry name" value="ARAC-FAMILY TRANSCRIPTIONAL REGULATOR"/>
    <property type="match status" value="1"/>
</dbReference>
<evidence type="ECO:0000256" key="3">
    <source>
        <dbReference type="ARBA" id="ARBA00023163"/>
    </source>
</evidence>
<dbReference type="GO" id="GO:0003700">
    <property type="term" value="F:DNA-binding transcription factor activity"/>
    <property type="evidence" value="ECO:0007669"/>
    <property type="project" value="InterPro"/>
</dbReference>
<evidence type="ECO:0000259" key="4">
    <source>
        <dbReference type="PROSITE" id="PS01124"/>
    </source>
</evidence>
<dbReference type="Pfam" id="PF02311">
    <property type="entry name" value="AraC_binding"/>
    <property type="match status" value="1"/>
</dbReference>
<evidence type="ECO:0000313" key="6">
    <source>
        <dbReference type="Proteomes" id="UP000198619"/>
    </source>
</evidence>
<accession>A0A1I1AJ58</accession>
<evidence type="ECO:0000313" key="5">
    <source>
        <dbReference type="EMBL" id="SFB36490.1"/>
    </source>
</evidence>
<dbReference type="InterPro" id="IPR018060">
    <property type="entry name" value="HTH_AraC"/>
</dbReference>
<name>A0A1I1AJ58_9CLOT</name>
<keyword evidence="6" id="KW-1185">Reference proteome</keyword>
<dbReference type="Pfam" id="PF12833">
    <property type="entry name" value="HTH_18"/>
    <property type="match status" value="1"/>
</dbReference>